<dbReference type="EMBL" id="JACVVK020000252">
    <property type="protein sequence ID" value="KAK7482046.1"/>
    <property type="molecule type" value="Genomic_DNA"/>
</dbReference>
<proteinExistence type="predicted"/>
<sequence length="368" mass="40708">MCYLAGWTRNRAEPVKFETQDIDTSLCTHLVFNYAELDPSGIHIVPHGNTDPAMYLELTGLKQQAPELKVLLNVGGWAMRSEEFSALVSSESNMQTFASGAIEFLRKYNFDGLVIDWEYPETRGSQAGDKHRFTRLLQVVYEASADDATTTGNPRLLLVADISPSQYRVQKSYELPDIANYVDWLDVKAYDLHGSWQNNAGHHSVLYSPNDDETDSIDYLINWIVNTSIPPEKLDLGISLYGASYNLTDPTNTDPGAPITGVGAQGELAQKQGFLAYFEICKILNENEEGVTSGRMPGSNAPYIVDGSRWTGYDDATSIQEKVDYVMEHGLGGIMISTIDLDDFNGLCGDEKFPMLKAAARQFGTLIG</sequence>
<evidence type="ECO:0000313" key="4">
    <source>
        <dbReference type="Proteomes" id="UP001519460"/>
    </source>
</evidence>
<name>A0ABD0K3Y7_9CAEN</name>
<keyword evidence="4" id="KW-1185">Reference proteome</keyword>
<dbReference type="Gene3D" id="3.10.50.10">
    <property type="match status" value="1"/>
</dbReference>
<dbReference type="InterPro" id="IPR017853">
    <property type="entry name" value="GH"/>
</dbReference>
<dbReference type="SMART" id="SM00636">
    <property type="entry name" value="Glyco_18"/>
    <property type="match status" value="1"/>
</dbReference>
<evidence type="ECO:0000259" key="2">
    <source>
        <dbReference type="PROSITE" id="PS51910"/>
    </source>
</evidence>
<evidence type="ECO:0000313" key="3">
    <source>
        <dbReference type="EMBL" id="KAK7482046.1"/>
    </source>
</evidence>
<reference evidence="3 4" key="1">
    <citation type="journal article" date="2023" name="Sci. Data">
        <title>Genome assembly of the Korean intertidal mud-creeper Batillaria attramentaria.</title>
        <authorList>
            <person name="Patra A.K."/>
            <person name="Ho P.T."/>
            <person name="Jun S."/>
            <person name="Lee S.J."/>
            <person name="Kim Y."/>
            <person name="Won Y.J."/>
        </authorList>
    </citation>
    <scope>NUCLEOTIDE SEQUENCE [LARGE SCALE GENOMIC DNA]</scope>
    <source>
        <strain evidence="3">Wonlab-2016</strain>
    </source>
</reference>
<evidence type="ECO:0000256" key="1">
    <source>
        <dbReference type="ARBA" id="ARBA00023157"/>
    </source>
</evidence>
<comment type="caution">
    <text evidence="3">The sequence shown here is derived from an EMBL/GenBank/DDBJ whole genome shotgun (WGS) entry which is preliminary data.</text>
</comment>
<dbReference type="InterPro" id="IPR011583">
    <property type="entry name" value="Chitinase_II/V-like_cat"/>
</dbReference>
<dbReference type="Proteomes" id="UP001519460">
    <property type="component" value="Unassembled WGS sequence"/>
</dbReference>
<dbReference type="Gene3D" id="3.20.20.80">
    <property type="entry name" value="Glycosidases"/>
    <property type="match status" value="1"/>
</dbReference>
<dbReference type="PROSITE" id="PS51910">
    <property type="entry name" value="GH18_2"/>
    <property type="match status" value="1"/>
</dbReference>
<keyword evidence="1" id="KW-1015">Disulfide bond</keyword>
<dbReference type="PANTHER" id="PTHR11177:SF317">
    <property type="entry name" value="CHITINASE 12-RELATED"/>
    <property type="match status" value="1"/>
</dbReference>
<dbReference type="Pfam" id="PF00704">
    <property type="entry name" value="Glyco_hydro_18"/>
    <property type="match status" value="1"/>
</dbReference>
<organism evidence="3 4">
    <name type="scientific">Batillaria attramentaria</name>
    <dbReference type="NCBI Taxonomy" id="370345"/>
    <lineage>
        <taxon>Eukaryota</taxon>
        <taxon>Metazoa</taxon>
        <taxon>Spiralia</taxon>
        <taxon>Lophotrochozoa</taxon>
        <taxon>Mollusca</taxon>
        <taxon>Gastropoda</taxon>
        <taxon>Caenogastropoda</taxon>
        <taxon>Sorbeoconcha</taxon>
        <taxon>Cerithioidea</taxon>
        <taxon>Batillariidae</taxon>
        <taxon>Batillaria</taxon>
    </lineage>
</organism>
<dbReference type="InterPro" id="IPR029070">
    <property type="entry name" value="Chitinase_insertion_sf"/>
</dbReference>
<dbReference type="SUPFAM" id="SSF54556">
    <property type="entry name" value="Chitinase insertion domain"/>
    <property type="match status" value="1"/>
</dbReference>
<dbReference type="FunFam" id="3.10.50.10:FF:000001">
    <property type="entry name" value="Chitinase 3-like 1"/>
    <property type="match status" value="1"/>
</dbReference>
<dbReference type="InterPro" id="IPR050314">
    <property type="entry name" value="Glycosyl_Hydrlase_18"/>
</dbReference>
<accession>A0ABD0K3Y7</accession>
<dbReference type="SUPFAM" id="SSF51445">
    <property type="entry name" value="(Trans)glycosidases"/>
    <property type="match status" value="1"/>
</dbReference>
<protein>
    <recommendedName>
        <fullName evidence="2">GH18 domain-containing protein</fullName>
    </recommendedName>
</protein>
<feature type="domain" description="GH18" evidence="2">
    <location>
        <begin position="1"/>
        <end position="366"/>
    </location>
</feature>
<dbReference type="PANTHER" id="PTHR11177">
    <property type="entry name" value="CHITINASE"/>
    <property type="match status" value="1"/>
</dbReference>
<dbReference type="AlphaFoldDB" id="A0ABD0K3Y7"/>
<dbReference type="InterPro" id="IPR001223">
    <property type="entry name" value="Glyco_hydro18_cat"/>
</dbReference>
<gene>
    <name evidence="3" type="ORF">BaRGS_00026738</name>
</gene>